<keyword evidence="4" id="KW-1185">Reference proteome</keyword>
<protein>
    <submittedName>
        <fullName evidence="3">Interferon regulatory factor 2</fullName>
    </submittedName>
</protein>
<dbReference type="PROSITE" id="PS51507">
    <property type="entry name" value="IRF_2"/>
    <property type="match status" value="1"/>
</dbReference>
<dbReference type="Gene3D" id="1.10.10.10">
    <property type="entry name" value="Winged helix-like DNA-binding domain superfamily/Winged helix DNA-binding domain"/>
    <property type="match status" value="2"/>
</dbReference>
<dbReference type="AlphaFoldDB" id="A0A5C6NL65"/>
<dbReference type="Proteomes" id="UP000324091">
    <property type="component" value="Chromosome 2"/>
</dbReference>
<dbReference type="SUPFAM" id="SSF46785">
    <property type="entry name" value="Winged helix' DNA-binding domain"/>
    <property type="match status" value="1"/>
</dbReference>
<evidence type="ECO:0000313" key="3">
    <source>
        <dbReference type="EMBL" id="TWW67399.1"/>
    </source>
</evidence>
<comment type="caution">
    <text evidence="3">The sequence shown here is derived from an EMBL/GenBank/DDBJ whole genome shotgun (WGS) entry which is preliminary data.</text>
</comment>
<feature type="domain" description="IRF tryptophan pentad repeat" evidence="2">
    <location>
        <begin position="6"/>
        <end position="100"/>
    </location>
</feature>
<feature type="region of interest" description="Disordered" evidence="1">
    <location>
        <begin position="106"/>
        <end position="159"/>
    </location>
</feature>
<sequence length="256" mass="30005">MQHGGRLRLRPWLEEQIQSGRYPGVSWLDQKHTYIPRLLTSVSLFLVTSGRYHPGKDKPDPKTWKANFRCALNSLPDVCELHEHSRKRGNNAFRVYRMMPSMQPRRRRRGLRLFSRPEGRPPRLRDAAEGEFSAWQPCSTRTISEPTQKDDTPSEDSLDNCQLHSTWEAKPEELEQNEAVFNVNHIRIMDHVSNTGLWNQSGEQRGWKTHTLWDQWHCAAEDNPYCLHTDHNSDLFGPNYLRELSDWSTHQQTLIP</sequence>
<organism evidence="3 4">
    <name type="scientific">Takifugu flavidus</name>
    <name type="common">sansaifugu</name>
    <dbReference type="NCBI Taxonomy" id="433684"/>
    <lineage>
        <taxon>Eukaryota</taxon>
        <taxon>Metazoa</taxon>
        <taxon>Chordata</taxon>
        <taxon>Craniata</taxon>
        <taxon>Vertebrata</taxon>
        <taxon>Euteleostomi</taxon>
        <taxon>Actinopterygii</taxon>
        <taxon>Neopterygii</taxon>
        <taxon>Teleostei</taxon>
        <taxon>Neoteleostei</taxon>
        <taxon>Acanthomorphata</taxon>
        <taxon>Eupercaria</taxon>
        <taxon>Tetraodontiformes</taxon>
        <taxon>Tetradontoidea</taxon>
        <taxon>Tetraodontidae</taxon>
        <taxon>Takifugu</taxon>
    </lineage>
</organism>
<name>A0A5C6NL65_9TELE</name>
<dbReference type="PANTHER" id="PTHR11949:SF50">
    <property type="entry name" value="INTERFERON REGULATORY FACTOR"/>
    <property type="match status" value="1"/>
</dbReference>
<accession>A0A5C6NL65</accession>
<proteinExistence type="predicted"/>
<dbReference type="GO" id="GO:0005634">
    <property type="term" value="C:nucleus"/>
    <property type="evidence" value="ECO:0007669"/>
    <property type="project" value="TreeGrafter"/>
</dbReference>
<dbReference type="InterPro" id="IPR036390">
    <property type="entry name" value="WH_DNA-bd_sf"/>
</dbReference>
<evidence type="ECO:0000259" key="2">
    <source>
        <dbReference type="PROSITE" id="PS51507"/>
    </source>
</evidence>
<reference evidence="3 4" key="1">
    <citation type="submission" date="2019-04" db="EMBL/GenBank/DDBJ databases">
        <title>Chromosome genome assembly for Takifugu flavidus.</title>
        <authorList>
            <person name="Xiao S."/>
        </authorList>
    </citation>
    <scope>NUCLEOTIDE SEQUENCE [LARGE SCALE GENOMIC DNA]</scope>
    <source>
        <strain evidence="3">HTHZ2018</strain>
        <tissue evidence="3">Muscle</tissue>
    </source>
</reference>
<dbReference type="EMBL" id="RHFK02000012">
    <property type="protein sequence ID" value="TWW67399.1"/>
    <property type="molecule type" value="Genomic_DNA"/>
</dbReference>
<dbReference type="GO" id="GO:0002376">
    <property type="term" value="P:immune system process"/>
    <property type="evidence" value="ECO:0007669"/>
    <property type="project" value="TreeGrafter"/>
</dbReference>
<dbReference type="InterPro" id="IPR036388">
    <property type="entry name" value="WH-like_DNA-bd_sf"/>
</dbReference>
<evidence type="ECO:0000313" key="4">
    <source>
        <dbReference type="Proteomes" id="UP000324091"/>
    </source>
</evidence>
<dbReference type="Pfam" id="PF00605">
    <property type="entry name" value="IRF"/>
    <property type="match status" value="1"/>
</dbReference>
<dbReference type="SMART" id="SM00348">
    <property type="entry name" value="IRF"/>
    <property type="match status" value="1"/>
</dbReference>
<gene>
    <name evidence="3" type="ORF">D4764_02G0004400</name>
</gene>
<dbReference type="GO" id="GO:0000981">
    <property type="term" value="F:DNA-binding transcription factor activity, RNA polymerase II-specific"/>
    <property type="evidence" value="ECO:0007669"/>
    <property type="project" value="TreeGrafter"/>
</dbReference>
<dbReference type="GO" id="GO:0000978">
    <property type="term" value="F:RNA polymerase II cis-regulatory region sequence-specific DNA binding"/>
    <property type="evidence" value="ECO:0007669"/>
    <property type="project" value="TreeGrafter"/>
</dbReference>
<feature type="compositionally biased region" description="Basic and acidic residues" evidence="1">
    <location>
        <begin position="115"/>
        <end position="128"/>
    </location>
</feature>
<dbReference type="InterPro" id="IPR001346">
    <property type="entry name" value="Interferon_reg_fact_DNA-bd_dom"/>
</dbReference>
<dbReference type="PANTHER" id="PTHR11949">
    <property type="entry name" value="INTERFERON REGULATORY FACTOR"/>
    <property type="match status" value="1"/>
</dbReference>
<feature type="compositionally biased region" description="Polar residues" evidence="1">
    <location>
        <begin position="136"/>
        <end position="146"/>
    </location>
</feature>
<evidence type="ECO:0000256" key="1">
    <source>
        <dbReference type="SAM" id="MobiDB-lite"/>
    </source>
</evidence>